<protein>
    <recommendedName>
        <fullName evidence="4">Peptidase M23</fullName>
    </recommendedName>
</protein>
<evidence type="ECO:0008006" key="4">
    <source>
        <dbReference type="Google" id="ProtNLM"/>
    </source>
</evidence>
<keyword evidence="3" id="KW-1185">Reference proteome</keyword>
<reference evidence="3" key="1">
    <citation type="journal article" date="2019" name="Int. J. Syst. Evol. Microbiol.">
        <title>The Global Catalogue of Microorganisms (GCM) 10K type strain sequencing project: providing services to taxonomists for standard genome sequencing and annotation.</title>
        <authorList>
            <consortium name="The Broad Institute Genomics Platform"/>
            <consortium name="The Broad Institute Genome Sequencing Center for Infectious Disease"/>
            <person name="Wu L."/>
            <person name="Ma J."/>
        </authorList>
    </citation>
    <scope>NUCLEOTIDE SEQUENCE [LARGE SCALE GENOMIC DNA]</scope>
    <source>
        <strain evidence="3">CGMCC 4.7289</strain>
    </source>
</reference>
<dbReference type="RefSeq" id="WP_253752345.1">
    <property type="nucleotide sequence ID" value="NZ_JAMZDZ010000001.1"/>
</dbReference>
<feature type="transmembrane region" description="Helical" evidence="1">
    <location>
        <begin position="33"/>
        <end position="52"/>
    </location>
</feature>
<dbReference type="EMBL" id="JBHSAY010000009">
    <property type="protein sequence ID" value="MFC4132878.1"/>
    <property type="molecule type" value="Genomic_DNA"/>
</dbReference>
<dbReference type="Proteomes" id="UP001595816">
    <property type="component" value="Unassembled WGS sequence"/>
</dbReference>
<gene>
    <name evidence="2" type="ORF">ACFOZ4_19895</name>
</gene>
<organism evidence="2 3">
    <name type="scientific">Hamadaea flava</name>
    <dbReference type="NCBI Taxonomy" id="1742688"/>
    <lineage>
        <taxon>Bacteria</taxon>
        <taxon>Bacillati</taxon>
        <taxon>Actinomycetota</taxon>
        <taxon>Actinomycetes</taxon>
        <taxon>Micromonosporales</taxon>
        <taxon>Micromonosporaceae</taxon>
        <taxon>Hamadaea</taxon>
    </lineage>
</organism>
<evidence type="ECO:0000313" key="2">
    <source>
        <dbReference type="EMBL" id="MFC4132878.1"/>
    </source>
</evidence>
<name>A0ABV8LR60_9ACTN</name>
<sequence length="250" mass="26136">MRRDNDVKSVLTAKVSHAFTLIRERFTTSPRRVAAFGLVAVAGASALLHTSAATAEPSSLNTAKAAQVVTATKAASPAKSAAAKATEKSAAAKATTAPKTAAKVKPTAGYNQTQMNNAALIVKAGKDLGISEKGQIIAVATAMQESNLYNLASHVVPESLKYAHQGTGADYDSVGLFQQRYTTGWGTVKEIMNPSESAKKFYRALQRVPGWQNMAVTVAAQTVQGSAFPDAYAKHQGNATAVVKAVNSVK</sequence>
<proteinExistence type="predicted"/>
<evidence type="ECO:0000313" key="3">
    <source>
        <dbReference type="Proteomes" id="UP001595816"/>
    </source>
</evidence>
<accession>A0ABV8LR60</accession>
<keyword evidence="1" id="KW-1133">Transmembrane helix</keyword>
<comment type="caution">
    <text evidence="2">The sequence shown here is derived from an EMBL/GenBank/DDBJ whole genome shotgun (WGS) entry which is preliminary data.</text>
</comment>
<keyword evidence="1" id="KW-0472">Membrane</keyword>
<evidence type="ECO:0000256" key="1">
    <source>
        <dbReference type="SAM" id="Phobius"/>
    </source>
</evidence>
<keyword evidence="1" id="KW-0812">Transmembrane</keyword>